<reference evidence="4" key="1">
    <citation type="submission" date="2020-01" db="EMBL/GenBank/DDBJ databases">
        <authorList>
            <consortium name="DOE Joint Genome Institute"/>
            <person name="Haridas S."/>
            <person name="Albert R."/>
            <person name="Binder M."/>
            <person name="Bloem J."/>
            <person name="Labutti K."/>
            <person name="Salamov A."/>
            <person name="Andreopoulos B."/>
            <person name="Baker S.E."/>
            <person name="Barry K."/>
            <person name="Bills G."/>
            <person name="Bluhm B.H."/>
            <person name="Cannon C."/>
            <person name="Castanera R."/>
            <person name="Culley D.E."/>
            <person name="Daum C."/>
            <person name="Ezra D."/>
            <person name="Gonzalez J.B."/>
            <person name="Henrissat B."/>
            <person name="Kuo A."/>
            <person name="Liang C."/>
            <person name="Lipzen A."/>
            <person name="Lutzoni F."/>
            <person name="Magnuson J."/>
            <person name="Mondo S."/>
            <person name="Nolan M."/>
            <person name="Ohm R."/>
            <person name="Pangilinan J."/>
            <person name="Park H.-J."/>
            <person name="Ramirez L."/>
            <person name="Alfaro M."/>
            <person name="Sun H."/>
            <person name="Tritt A."/>
            <person name="Yoshinaga Y."/>
            <person name="Zwiers L.-H."/>
            <person name="Turgeon B.G."/>
            <person name="Goodwin S.B."/>
            <person name="Spatafora J.W."/>
            <person name="Crous P.W."/>
            <person name="Grigoriev I.V."/>
        </authorList>
    </citation>
    <scope>NUCLEOTIDE SEQUENCE</scope>
    <source>
        <strain evidence="4">CBS 342.82</strain>
    </source>
</reference>
<gene>
    <name evidence="4" type="ORF">K489DRAFT_388058</name>
</gene>
<dbReference type="InterPro" id="IPR051938">
    <property type="entry name" value="Apopto_cytoskel_mod"/>
</dbReference>
<dbReference type="PANTHER" id="PTHR44145">
    <property type="entry name" value="DNAJ HOMOLOG SUBFAMILY A MEMBER 3, MITOCHONDRIAL"/>
    <property type="match status" value="1"/>
</dbReference>
<keyword evidence="3" id="KW-1185">Reference proteome</keyword>
<evidence type="ECO:0000313" key="4">
    <source>
        <dbReference type="RefSeq" id="XP_033461709.1"/>
    </source>
</evidence>
<reference evidence="4" key="3">
    <citation type="submission" date="2025-08" db="UniProtKB">
        <authorList>
            <consortium name="RefSeq"/>
        </authorList>
    </citation>
    <scope>IDENTIFICATION</scope>
    <source>
        <strain evidence="4">CBS 342.82</strain>
    </source>
</reference>
<dbReference type="GeneID" id="54364181"/>
<protein>
    <recommendedName>
        <fullName evidence="2">J domain-containing protein</fullName>
    </recommendedName>
</protein>
<keyword evidence="1" id="KW-0143">Chaperone</keyword>
<dbReference type="OrthoDB" id="445556at2759"/>
<name>A0A6J3MA01_9PEZI</name>
<dbReference type="AlphaFoldDB" id="A0A6J3MA01"/>
<organism evidence="4">
    <name type="scientific">Dissoconium aciculare CBS 342.82</name>
    <dbReference type="NCBI Taxonomy" id="1314786"/>
    <lineage>
        <taxon>Eukaryota</taxon>
        <taxon>Fungi</taxon>
        <taxon>Dikarya</taxon>
        <taxon>Ascomycota</taxon>
        <taxon>Pezizomycotina</taxon>
        <taxon>Dothideomycetes</taxon>
        <taxon>Dothideomycetidae</taxon>
        <taxon>Mycosphaerellales</taxon>
        <taxon>Dissoconiaceae</taxon>
        <taxon>Dissoconium</taxon>
    </lineage>
</organism>
<dbReference type="SUPFAM" id="SSF46565">
    <property type="entry name" value="Chaperone J-domain"/>
    <property type="match status" value="1"/>
</dbReference>
<dbReference type="Proteomes" id="UP000504637">
    <property type="component" value="Unplaced"/>
</dbReference>
<evidence type="ECO:0000259" key="2">
    <source>
        <dbReference type="PROSITE" id="PS50076"/>
    </source>
</evidence>
<dbReference type="PROSITE" id="PS50076">
    <property type="entry name" value="DNAJ_2"/>
    <property type="match status" value="1"/>
</dbReference>
<evidence type="ECO:0000256" key="1">
    <source>
        <dbReference type="ARBA" id="ARBA00023186"/>
    </source>
</evidence>
<dbReference type="PANTHER" id="PTHR44145:SF3">
    <property type="entry name" value="DNAJ HOMOLOG SUBFAMILY A MEMBER 3, MITOCHONDRIAL"/>
    <property type="match status" value="1"/>
</dbReference>
<accession>A0A6J3MA01</accession>
<feature type="domain" description="J" evidence="2">
    <location>
        <begin position="12"/>
        <end position="81"/>
    </location>
</feature>
<dbReference type="InterPro" id="IPR036869">
    <property type="entry name" value="J_dom_sf"/>
</dbReference>
<reference evidence="4" key="2">
    <citation type="submission" date="2020-04" db="EMBL/GenBank/DDBJ databases">
        <authorList>
            <consortium name="NCBI Genome Project"/>
        </authorList>
    </citation>
    <scope>NUCLEOTIDE SEQUENCE</scope>
    <source>
        <strain evidence="4">CBS 342.82</strain>
    </source>
</reference>
<dbReference type="RefSeq" id="XP_033461709.1">
    <property type="nucleotide sequence ID" value="XM_033606381.1"/>
</dbReference>
<sequence>MTNAFPGHICPTPYQILDHKQGQLYTKARYYQLVKIYHPDTGRCTSKDDSYGVRLERYRLVVAAHTILSDPVKRNAYDKLGAGWTGKSMSEQQSWAQSATYPPPGPFNQNWHNADPIWQNATWEDWERWHARRAGQERTEPVLMKNGYFVTCVIILAAFGGTMNYSRAQDAGTYFIEQRDLVHDRASKELRRVRQDKSSVNSRQDRIDLFVRQREATMGLAAVDVEAVREEQAARVLQNPEVCRSEEVRVDD</sequence>
<dbReference type="CDD" id="cd06257">
    <property type="entry name" value="DnaJ"/>
    <property type="match status" value="1"/>
</dbReference>
<dbReference type="Pfam" id="PF00226">
    <property type="entry name" value="DnaJ"/>
    <property type="match status" value="1"/>
</dbReference>
<proteinExistence type="predicted"/>
<dbReference type="Gene3D" id="1.10.287.110">
    <property type="entry name" value="DnaJ domain"/>
    <property type="match status" value="1"/>
</dbReference>
<evidence type="ECO:0000313" key="3">
    <source>
        <dbReference type="Proteomes" id="UP000504637"/>
    </source>
</evidence>
<dbReference type="InterPro" id="IPR001623">
    <property type="entry name" value="DnaJ_domain"/>
</dbReference>